<evidence type="ECO:0000256" key="1">
    <source>
        <dbReference type="ARBA" id="ARBA00007913"/>
    </source>
</evidence>
<dbReference type="InterPro" id="IPR027417">
    <property type="entry name" value="P-loop_NTPase"/>
</dbReference>
<name>A0A1Y2HMP9_9FUNG</name>
<dbReference type="GO" id="GO:0004386">
    <property type="term" value="F:helicase activity"/>
    <property type="evidence" value="ECO:0007669"/>
    <property type="project" value="UniProtKB-KW"/>
</dbReference>
<dbReference type="InterPro" id="IPR041679">
    <property type="entry name" value="DNA2/NAM7-like_C"/>
</dbReference>
<dbReference type="InterPro" id="IPR045055">
    <property type="entry name" value="DNA2/NAM7-like"/>
</dbReference>
<evidence type="ECO:0000313" key="9">
    <source>
        <dbReference type="Proteomes" id="UP000193411"/>
    </source>
</evidence>
<dbReference type="Proteomes" id="UP000193411">
    <property type="component" value="Unassembled WGS sequence"/>
</dbReference>
<evidence type="ECO:0000256" key="4">
    <source>
        <dbReference type="ARBA" id="ARBA00022806"/>
    </source>
</evidence>
<dbReference type="GO" id="GO:0005524">
    <property type="term" value="F:ATP binding"/>
    <property type="evidence" value="ECO:0007669"/>
    <property type="project" value="UniProtKB-KW"/>
</dbReference>
<dbReference type="PANTHER" id="PTHR10887:SF495">
    <property type="entry name" value="HELICASE SENATAXIN ISOFORM X1-RELATED"/>
    <property type="match status" value="1"/>
</dbReference>
<dbReference type="FunFam" id="3.40.50.300:FF:000326">
    <property type="entry name" value="P-loop containing nucleoside triphosphate hydrolase"/>
    <property type="match status" value="1"/>
</dbReference>
<organism evidence="8 9">
    <name type="scientific">Catenaria anguillulae PL171</name>
    <dbReference type="NCBI Taxonomy" id="765915"/>
    <lineage>
        <taxon>Eukaryota</taxon>
        <taxon>Fungi</taxon>
        <taxon>Fungi incertae sedis</taxon>
        <taxon>Blastocladiomycota</taxon>
        <taxon>Blastocladiomycetes</taxon>
        <taxon>Blastocladiales</taxon>
        <taxon>Catenariaceae</taxon>
        <taxon>Catenaria</taxon>
    </lineage>
</organism>
<dbReference type="STRING" id="765915.A0A1Y2HMP9"/>
<dbReference type="CDD" id="cd18808">
    <property type="entry name" value="SF1_C_Upf1"/>
    <property type="match status" value="1"/>
</dbReference>
<keyword evidence="3" id="KW-0378">Hydrolase</keyword>
<dbReference type="EMBL" id="MCFL01000029">
    <property type="protein sequence ID" value="ORZ34382.1"/>
    <property type="molecule type" value="Genomic_DNA"/>
</dbReference>
<proteinExistence type="inferred from homology"/>
<dbReference type="PANTHER" id="PTHR10887">
    <property type="entry name" value="DNA2/NAM7 HELICASE FAMILY"/>
    <property type="match status" value="1"/>
</dbReference>
<sequence length="267" mass="28533">MYLLHNLVLSHGNINFCSRIGIITMYKEQMRLIRQRVLKAYGQGALDFVDVNTVDGFQGQEKDVIIMSTVRADPVSRPAAGGPGASKSKSIGFLSDMRRMNVALTRAKYSLFIVGSAKTLVVNQYWRELIEHARETGVLCELSNVPQVTGPCPKNLQPPDYEVRISEDTQGTARPAASGARKQVLPPRPPPPTRPPMARLPAANRVPGAPPVAASAIKRTRNEGESGNLSLSAAVTSSFGVGGPAGVGIVRLGPSKRANAGNVGRKS</sequence>
<gene>
    <name evidence="8" type="ORF">BCR44DRAFT_1157901</name>
</gene>
<dbReference type="OrthoDB" id="6513042at2759"/>
<keyword evidence="9" id="KW-1185">Reference proteome</keyword>
<keyword evidence="5" id="KW-0067">ATP-binding</keyword>
<accession>A0A1Y2HMP9</accession>
<comment type="similarity">
    <text evidence="1">Belongs to the DNA2/NAM7 helicase family.</text>
</comment>
<dbReference type="InterPro" id="IPR047187">
    <property type="entry name" value="SF1_C_Upf1"/>
</dbReference>
<dbReference type="GO" id="GO:0005694">
    <property type="term" value="C:chromosome"/>
    <property type="evidence" value="ECO:0007669"/>
    <property type="project" value="UniProtKB-ARBA"/>
</dbReference>
<reference evidence="8 9" key="1">
    <citation type="submission" date="2016-07" db="EMBL/GenBank/DDBJ databases">
        <title>Pervasive Adenine N6-methylation of Active Genes in Fungi.</title>
        <authorList>
            <consortium name="DOE Joint Genome Institute"/>
            <person name="Mondo S.J."/>
            <person name="Dannebaum R.O."/>
            <person name="Kuo R.C."/>
            <person name="Labutti K."/>
            <person name="Haridas S."/>
            <person name="Kuo A."/>
            <person name="Salamov A."/>
            <person name="Ahrendt S.R."/>
            <person name="Lipzen A."/>
            <person name="Sullivan W."/>
            <person name="Andreopoulos W.B."/>
            <person name="Clum A."/>
            <person name="Lindquist E."/>
            <person name="Daum C."/>
            <person name="Ramamoorthy G.K."/>
            <person name="Gryganskyi A."/>
            <person name="Culley D."/>
            <person name="Magnuson J.K."/>
            <person name="James T.Y."/>
            <person name="O'Malley M.A."/>
            <person name="Stajich J.E."/>
            <person name="Spatafora J.W."/>
            <person name="Visel A."/>
            <person name="Grigoriev I.V."/>
        </authorList>
    </citation>
    <scope>NUCLEOTIDE SEQUENCE [LARGE SCALE GENOMIC DNA]</scope>
    <source>
        <strain evidence="8 9">PL171</strain>
    </source>
</reference>
<feature type="region of interest" description="Disordered" evidence="6">
    <location>
        <begin position="245"/>
        <end position="267"/>
    </location>
</feature>
<keyword evidence="4" id="KW-0347">Helicase</keyword>
<dbReference type="Gene3D" id="3.40.50.300">
    <property type="entry name" value="P-loop containing nucleotide triphosphate hydrolases"/>
    <property type="match status" value="1"/>
</dbReference>
<keyword evidence="2" id="KW-0547">Nucleotide-binding</keyword>
<feature type="compositionally biased region" description="Pro residues" evidence="6">
    <location>
        <begin position="186"/>
        <end position="195"/>
    </location>
</feature>
<dbReference type="AlphaFoldDB" id="A0A1Y2HMP9"/>
<dbReference type="GO" id="GO:0016787">
    <property type="term" value="F:hydrolase activity"/>
    <property type="evidence" value="ECO:0007669"/>
    <property type="project" value="UniProtKB-KW"/>
</dbReference>
<evidence type="ECO:0000256" key="6">
    <source>
        <dbReference type="SAM" id="MobiDB-lite"/>
    </source>
</evidence>
<dbReference type="Pfam" id="PF13087">
    <property type="entry name" value="AAA_12"/>
    <property type="match status" value="1"/>
</dbReference>
<dbReference type="SUPFAM" id="SSF52540">
    <property type="entry name" value="P-loop containing nucleoside triphosphate hydrolases"/>
    <property type="match status" value="1"/>
</dbReference>
<evidence type="ECO:0000259" key="7">
    <source>
        <dbReference type="Pfam" id="PF13087"/>
    </source>
</evidence>
<evidence type="ECO:0000256" key="2">
    <source>
        <dbReference type="ARBA" id="ARBA00022741"/>
    </source>
</evidence>
<feature type="domain" description="DNA2/NAM7 helicase-like C-terminal" evidence="7">
    <location>
        <begin position="6"/>
        <end position="117"/>
    </location>
</feature>
<evidence type="ECO:0000256" key="5">
    <source>
        <dbReference type="ARBA" id="ARBA00022840"/>
    </source>
</evidence>
<evidence type="ECO:0000313" key="8">
    <source>
        <dbReference type="EMBL" id="ORZ34382.1"/>
    </source>
</evidence>
<evidence type="ECO:0000256" key="3">
    <source>
        <dbReference type="ARBA" id="ARBA00022801"/>
    </source>
</evidence>
<comment type="caution">
    <text evidence="8">The sequence shown here is derived from an EMBL/GenBank/DDBJ whole genome shotgun (WGS) entry which is preliminary data.</text>
</comment>
<feature type="region of interest" description="Disordered" evidence="6">
    <location>
        <begin position="169"/>
        <end position="210"/>
    </location>
</feature>
<protein>
    <submittedName>
        <fullName evidence="8">AAA domain-domain-containing protein</fullName>
    </submittedName>
</protein>